<keyword evidence="2" id="KW-0433">Leucine-rich repeat</keyword>
<evidence type="ECO:0000313" key="6">
    <source>
        <dbReference type="EMBL" id="KKN28247.1"/>
    </source>
</evidence>
<dbReference type="SMART" id="SM00369">
    <property type="entry name" value="LRR_TYP"/>
    <property type="match status" value="4"/>
</dbReference>
<evidence type="ECO:0008006" key="7">
    <source>
        <dbReference type="Google" id="ProtNLM"/>
    </source>
</evidence>
<evidence type="ECO:0000256" key="4">
    <source>
        <dbReference type="ARBA" id="ARBA00023069"/>
    </source>
</evidence>
<evidence type="ECO:0000256" key="5">
    <source>
        <dbReference type="ARBA" id="ARBA00023273"/>
    </source>
</evidence>
<proteinExistence type="predicted"/>
<evidence type="ECO:0000256" key="1">
    <source>
        <dbReference type="ARBA" id="ARBA00004138"/>
    </source>
</evidence>
<reference evidence="6" key="1">
    <citation type="journal article" date="2015" name="Nature">
        <title>Complex archaea that bridge the gap between prokaryotes and eukaryotes.</title>
        <authorList>
            <person name="Spang A."/>
            <person name="Saw J.H."/>
            <person name="Jorgensen S.L."/>
            <person name="Zaremba-Niedzwiedzka K."/>
            <person name="Martijn J."/>
            <person name="Lind A.E."/>
            <person name="van Eijk R."/>
            <person name="Schleper C."/>
            <person name="Guy L."/>
            <person name="Ettema T.J."/>
        </authorList>
    </citation>
    <scope>NUCLEOTIDE SEQUENCE</scope>
</reference>
<dbReference type="Pfam" id="PF12799">
    <property type="entry name" value="LRR_4"/>
    <property type="match status" value="1"/>
</dbReference>
<accession>A0A0F9PU34</accession>
<dbReference type="PANTHER" id="PTHR45973">
    <property type="entry name" value="PROTEIN PHOSPHATASE 1 REGULATORY SUBUNIT SDS22-RELATED"/>
    <property type="match status" value="1"/>
</dbReference>
<evidence type="ECO:0000256" key="2">
    <source>
        <dbReference type="ARBA" id="ARBA00022614"/>
    </source>
</evidence>
<dbReference type="SMART" id="SM00365">
    <property type="entry name" value="LRR_SD22"/>
    <property type="match status" value="4"/>
</dbReference>
<keyword evidence="4" id="KW-0969">Cilium</keyword>
<keyword evidence="5" id="KW-0966">Cell projection</keyword>
<evidence type="ECO:0000256" key="3">
    <source>
        <dbReference type="ARBA" id="ARBA00022737"/>
    </source>
</evidence>
<dbReference type="EMBL" id="LAZR01002578">
    <property type="protein sequence ID" value="KKN28247.1"/>
    <property type="molecule type" value="Genomic_DNA"/>
</dbReference>
<dbReference type="Gene3D" id="3.80.10.10">
    <property type="entry name" value="Ribonuclease Inhibitor"/>
    <property type="match status" value="1"/>
</dbReference>
<dbReference type="InterPro" id="IPR025875">
    <property type="entry name" value="Leu-rich_rpt_4"/>
</dbReference>
<name>A0A0F9PU34_9ZZZZ</name>
<comment type="subcellular location">
    <subcellularLocation>
        <location evidence="1">Cell projection</location>
        <location evidence="1">Cilium</location>
    </subcellularLocation>
</comment>
<dbReference type="PANTHER" id="PTHR45973:SF9">
    <property type="entry name" value="LEUCINE-RICH REPEAT-CONTAINING PROTEIN 46"/>
    <property type="match status" value="1"/>
</dbReference>
<organism evidence="6">
    <name type="scientific">marine sediment metagenome</name>
    <dbReference type="NCBI Taxonomy" id="412755"/>
    <lineage>
        <taxon>unclassified sequences</taxon>
        <taxon>metagenomes</taxon>
        <taxon>ecological metagenomes</taxon>
    </lineage>
</organism>
<dbReference type="SUPFAM" id="SSF52058">
    <property type="entry name" value="L domain-like"/>
    <property type="match status" value="1"/>
</dbReference>
<dbReference type="InterPro" id="IPR001611">
    <property type="entry name" value="Leu-rich_rpt"/>
</dbReference>
<keyword evidence="3" id="KW-0677">Repeat</keyword>
<dbReference type="InterPro" id="IPR032675">
    <property type="entry name" value="LRR_dom_sf"/>
</dbReference>
<comment type="caution">
    <text evidence="6">The sequence shown here is derived from an EMBL/GenBank/DDBJ whole genome shotgun (WGS) entry which is preliminary data.</text>
</comment>
<dbReference type="AlphaFoldDB" id="A0A0F9PU34"/>
<dbReference type="InterPro" id="IPR050576">
    <property type="entry name" value="Cilia_flagella_integrity"/>
</dbReference>
<sequence length="436" mass="50294">MKINLQFNSQSKSKNILQAIKIAKKLNGEFDGKYYKLFFDTIDDDNLLKLSSLVELLSSSRILIDGEDCGHPYHLEERVDSIVDCYDYSYCNGKCSHNDKFEQKIAIEYCPKFEKRITIEGREIYWPNNEEDLSSPKNPYNKYVLIDGARGLGPDTLTGVEMEEADLFFPSMSDYEEFIPKKKGFELKIGFIGLTDISQIEGLEKLTDLKKLDLFGNEINEIKGLEKLINLEYLNLSRNEITEINGLENLTNLKVLILEVNKIKEIKNLENLVNLVYLDLSENPISEIKGLENLVNLRGLGLNDIKIKEEVLLQIAEENVSEKSSIYEIPDFAQKLVKYSQRKKIMSDREDKEKIQKIEKMLAESDSLRLDLLGDALKMDAHTFSNKILDWSIEYGFEIDGDYLITNKDTVSDFIDELDKYFTLWDNESSITKKKV</sequence>
<dbReference type="InterPro" id="IPR003591">
    <property type="entry name" value="Leu-rich_rpt_typical-subtyp"/>
</dbReference>
<protein>
    <recommendedName>
        <fullName evidence="7">Leucine-rich repeat domain-containing protein</fullName>
    </recommendedName>
</protein>
<gene>
    <name evidence="6" type="ORF">LCGC14_0856280</name>
</gene>
<dbReference type="PROSITE" id="PS51450">
    <property type="entry name" value="LRR"/>
    <property type="match status" value="4"/>
</dbReference>